<evidence type="ECO:0000313" key="3">
    <source>
        <dbReference type="Proteomes" id="UP001214629"/>
    </source>
</evidence>
<feature type="transmembrane region" description="Helical" evidence="1">
    <location>
        <begin position="49"/>
        <end position="72"/>
    </location>
</feature>
<protein>
    <recommendedName>
        <fullName evidence="4">Plectrovirus-related protein</fullName>
    </recommendedName>
</protein>
<proteinExistence type="predicted"/>
<keyword evidence="3" id="KW-1185">Reference proteome</keyword>
<keyword evidence="1" id="KW-1133">Transmembrane helix</keyword>
<name>A0AAX3SW44_SPICI</name>
<accession>A0AAX3SW44</accession>
<dbReference type="RefSeq" id="WP_277938091.1">
    <property type="nucleotide sequence ID" value="NZ_CP096246.1"/>
</dbReference>
<dbReference type="AlphaFoldDB" id="A0AAX3SW44"/>
<gene>
    <name evidence="2" type="ORF">M0C40_05435</name>
</gene>
<sequence>MLKLIFFFVIGLTVGFGFIANIVVATDLGFSTVKHYLESANDFYKLVAQLFIIATHPIFQLYMEFAIIIMGIRENYFYCLRGLKQCENDY</sequence>
<dbReference type="EMBL" id="CP096246">
    <property type="protein sequence ID" value="WFG95540.1"/>
    <property type="molecule type" value="Genomic_DNA"/>
</dbReference>
<keyword evidence="1" id="KW-0472">Membrane</keyword>
<dbReference type="Proteomes" id="UP001214629">
    <property type="component" value="Chromosome"/>
</dbReference>
<evidence type="ECO:0008006" key="4">
    <source>
        <dbReference type="Google" id="ProtNLM"/>
    </source>
</evidence>
<reference evidence="2 3" key="1">
    <citation type="submission" date="2022-04" db="EMBL/GenBank/DDBJ databases">
        <title>Whole genome of Spiroplasma citri.</title>
        <authorList>
            <person name="Khanchezar A."/>
            <person name="Izadpanah K."/>
            <person name="Taghavi M."/>
            <person name="Ghorbani A."/>
            <person name="Beven L."/>
        </authorList>
    </citation>
    <scope>NUCLEOTIDE SEQUENCE [LARGE SCALE GENOMIC DNA]</scope>
    <source>
        <strain evidence="2 3">D4</strain>
    </source>
</reference>
<evidence type="ECO:0000256" key="1">
    <source>
        <dbReference type="SAM" id="Phobius"/>
    </source>
</evidence>
<keyword evidence="1" id="KW-0812">Transmembrane</keyword>
<organism evidence="2 3">
    <name type="scientific">Spiroplasma citri</name>
    <dbReference type="NCBI Taxonomy" id="2133"/>
    <lineage>
        <taxon>Bacteria</taxon>
        <taxon>Bacillati</taxon>
        <taxon>Mycoplasmatota</taxon>
        <taxon>Mollicutes</taxon>
        <taxon>Entomoplasmatales</taxon>
        <taxon>Spiroplasmataceae</taxon>
        <taxon>Spiroplasma</taxon>
    </lineage>
</organism>
<evidence type="ECO:0000313" key="2">
    <source>
        <dbReference type="EMBL" id="WFG95540.1"/>
    </source>
</evidence>